<evidence type="ECO:0000313" key="7">
    <source>
        <dbReference type="EMBL" id="ETS73524.1"/>
    </source>
</evidence>
<dbReference type="eggNOG" id="ENOG502QWHZ">
    <property type="taxonomic scope" value="Eukaryota"/>
</dbReference>
<dbReference type="HOGENOM" id="CLU_008599_2_3_1"/>
<dbReference type="SMART" id="SM00906">
    <property type="entry name" value="Fungal_trans"/>
    <property type="match status" value="1"/>
</dbReference>
<dbReference type="GeneID" id="19279483"/>
<feature type="region of interest" description="Disordered" evidence="5">
    <location>
        <begin position="37"/>
        <end position="58"/>
    </location>
</feature>
<evidence type="ECO:0000256" key="4">
    <source>
        <dbReference type="ARBA" id="ARBA00023242"/>
    </source>
</evidence>
<evidence type="ECO:0000256" key="5">
    <source>
        <dbReference type="SAM" id="MobiDB-lite"/>
    </source>
</evidence>
<keyword evidence="1" id="KW-0805">Transcription regulation</keyword>
<evidence type="ECO:0000313" key="8">
    <source>
        <dbReference type="Proteomes" id="UP000030651"/>
    </source>
</evidence>
<gene>
    <name evidence="7" type="ORF">PFICI_14470</name>
</gene>
<dbReference type="AlphaFoldDB" id="W3WIB4"/>
<reference evidence="8" key="1">
    <citation type="journal article" date="2015" name="BMC Genomics">
        <title>Genomic and transcriptomic analysis of the endophytic fungus Pestalotiopsis fici reveals its lifestyle and high potential for synthesis of natural products.</title>
        <authorList>
            <person name="Wang X."/>
            <person name="Zhang X."/>
            <person name="Liu L."/>
            <person name="Xiang M."/>
            <person name="Wang W."/>
            <person name="Sun X."/>
            <person name="Che Y."/>
            <person name="Guo L."/>
            <person name="Liu G."/>
            <person name="Guo L."/>
            <person name="Wang C."/>
            <person name="Yin W.B."/>
            <person name="Stadler M."/>
            <person name="Zhang X."/>
            <person name="Liu X."/>
        </authorList>
    </citation>
    <scope>NUCLEOTIDE SEQUENCE [LARGE SCALE GENOMIC DNA]</scope>
    <source>
        <strain evidence="8">W106-1 / CGMCC3.15140</strain>
    </source>
</reference>
<dbReference type="InterPro" id="IPR051127">
    <property type="entry name" value="Fungal_SecMet_Regulators"/>
</dbReference>
<dbReference type="GO" id="GO:0000435">
    <property type="term" value="P:positive regulation of transcription from RNA polymerase II promoter by galactose"/>
    <property type="evidence" value="ECO:0007669"/>
    <property type="project" value="TreeGrafter"/>
</dbReference>
<dbReference type="Proteomes" id="UP000030651">
    <property type="component" value="Unassembled WGS sequence"/>
</dbReference>
<dbReference type="PANTHER" id="PTHR47424">
    <property type="entry name" value="REGULATORY PROTEIN GAL4"/>
    <property type="match status" value="1"/>
</dbReference>
<dbReference type="GO" id="GO:0000981">
    <property type="term" value="F:DNA-binding transcription factor activity, RNA polymerase II-specific"/>
    <property type="evidence" value="ECO:0007669"/>
    <property type="project" value="TreeGrafter"/>
</dbReference>
<keyword evidence="4" id="KW-0539">Nucleus</keyword>
<dbReference type="OMA" id="FTMEIRR"/>
<dbReference type="Pfam" id="PF04082">
    <property type="entry name" value="Fungal_trans"/>
    <property type="match status" value="1"/>
</dbReference>
<dbReference type="PANTHER" id="PTHR47424:SF3">
    <property type="entry name" value="REGULATORY PROTEIN GAL4"/>
    <property type="match status" value="1"/>
</dbReference>
<accession>W3WIB4</accession>
<dbReference type="GO" id="GO:0008270">
    <property type="term" value="F:zinc ion binding"/>
    <property type="evidence" value="ECO:0007669"/>
    <property type="project" value="InterPro"/>
</dbReference>
<evidence type="ECO:0000256" key="2">
    <source>
        <dbReference type="ARBA" id="ARBA00023125"/>
    </source>
</evidence>
<sequence length="608" mass="68679">MIRQLRDARKQVQLLKAAWRRFVPHIDLAQAVHTVETQTTPDSTLQEGFDHTTETSGPLEDSIDETIHNTVAPPSNADQEDEKWDTLEWNEIRSLRISSDGIGSLTVNPKGSGYMGPQSGNSLLRYLQSIANFFPNTDGSGDGNRDEFGAEKLLTAHEPPSSQMFMQCCIDWYFKHFHSAYPILHEGYFRAQNMGVIAKSQDGSWPLLFNIVLALGAFAGPQSSNNYDIYFFNRAREHISADILQCGSLQLVQAFALLANYTQKRNMPNSGFTMLGIAYNLALGLGLHREFSEKASSPFTMEVRRRVWWTLYIFDTGARLTFGRPTMELHGTNIKPPKNLHDSDISVDIESLPASRDEPTAASSLIWQSKLAAISSTVNTTLLERQLPDQPRILVLDDEVSKWKQSLPLYFYSALDPEFTWFEIPRAVLLWRSWHLRIVMTRPFLLDVVRNRRALVLTDANSAVVRCINSAQECIVSINTFCHGRSEMPGALVWYATYWLVTAVFVNVTCLIYDPYNGLSPVWRQQAESSKLILETMGAVEPIAKRAAFILKNIIGLVPSSPDSTILGYNEPTRMEIADVWGQSWAMPPMFDQELQDIIQMPRDMLNS</sequence>
<dbReference type="OrthoDB" id="3364175at2759"/>
<dbReference type="InterPro" id="IPR007219">
    <property type="entry name" value="XnlR_reg_dom"/>
</dbReference>
<dbReference type="EMBL" id="KI912121">
    <property type="protein sequence ID" value="ETS73524.1"/>
    <property type="molecule type" value="Genomic_DNA"/>
</dbReference>
<dbReference type="KEGG" id="pfy:PFICI_14470"/>
<protein>
    <recommendedName>
        <fullName evidence="6">Xylanolytic transcriptional activator regulatory domain-containing protein</fullName>
    </recommendedName>
</protein>
<evidence type="ECO:0000256" key="1">
    <source>
        <dbReference type="ARBA" id="ARBA00023015"/>
    </source>
</evidence>
<evidence type="ECO:0000256" key="3">
    <source>
        <dbReference type="ARBA" id="ARBA00023163"/>
    </source>
</evidence>
<keyword evidence="8" id="KW-1185">Reference proteome</keyword>
<evidence type="ECO:0000259" key="6">
    <source>
        <dbReference type="SMART" id="SM00906"/>
    </source>
</evidence>
<dbReference type="CDD" id="cd12148">
    <property type="entry name" value="fungal_TF_MHR"/>
    <property type="match status" value="1"/>
</dbReference>
<feature type="domain" description="Xylanolytic transcriptional activator regulatory" evidence="6">
    <location>
        <begin position="271"/>
        <end position="343"/>
    </location>
</feature>
<proteinExistence type="predicted"/>
<organism evidence="7 8">
    <name type="scientific">Pestalotiopsis fici (strain W106-1 / CGMCC3.15140)</name>
    <dbReference type="NCBI Taxonomy" id="1229662"/>
    <lineage>
        <taxon>Eukaryota</taxon>
        <taxon>Fungi</taxon>
        <taxon>Dikarya</taxon>
        <taxon>Ascomycota</taxon>
        <taxon>Pezizomycotina</taxon>
        <taxon>Sordariomycetes</taxon>
        <taxon>Xylariomycetidae</taxon>
        <taxon>Amphisphaeriales</taxon>
        <taxon>Sporocadaceae</taxon>
        <taxon>Pestalotiopsis</taxon>
    </lineage>
</organism>
<dbReference type="GO" id="GO:0000978">
    <property type="term" value="F:RNA polymerase II cis-regulatory region sequence-specific DNA binding"/>
    <property type="evidence" value="ECO:0007669"/>
    <property type="project" value="TreeGrafter"/>
</dbReference>
<dbReference type="InParanoid" id="W3WIB4"/>
<dbReference type="GO" id="GO:0006351">
    <property type="term" value="P:DNA-templated transcription"/>
    <property type="evidence" value="ECO:0007669"/>
    <property type="project" value="InterPro"/>
</dbReference>
<name>W3WIB4_PESFW</name>
<keyword evidence="2" id="KW-0238">DNA-binding</keyword>
<feature type="compositionally biased region" description="Polar residues" evidence="5">
    <location>
        <begin position="37"/>
        <end position="46"/>
    </location>
</feature>
<keyword evidence="3" id="KW-0804">Transcription</keyword>
<dbReference type="GO" id="GO:0005634">
    <property type="term" value="C:nucleus"/>
    <property type="evidence" value="ECO:0007669"/>
    <property type="project" value="TreeGrafter"/>
</dbReference>
<dbReference type="RefSeq" id="XP_007841242.1">
    <property type="nucleotide sequence ID" value="XM_007843051.1"/>
</dbReference>